<keyword evidence="2" id="KW-1185">Reference proteome</keyword>
<name>A0A1G5AP39_9BACT</name>
<proteinExistence type="predicted"/>
<dbReference type="AlphaFoldDB" id="A0A1G5AP39"/>
<protein>
    <submittedName>
        <fullName evidence="1">Uncharacterized protein</fullName>
    </submittedName>
</protein>
<gene>
    <name evidence="1" type="ORF">SAMN05216233_101349</name>
</gene>
<dbReference type="RefSeq" id="WP_092207645.1">
    <property type="nucleotide sequence ID" value="NZ_FMUX01000001.1"/>
</dbReference>
<dbReference type="Proteomes" id="UP000198870">
    <property type="component" value="Unassembled WGS sequence"/>
</dbReference>
<dbReference type="Gene3D" id="3.20.20.140">
    <property type="entry name" value="Metal-dependent hydrolases"/>
    <property type="match status" value="1"/>
</dbReference>
<dbReference type="EMBL" id="FMUX01000001">
    <property type="protein sequence ID" value="SCX79639.1"/>
    <property type="molecule type" value="Genomic_DNA"/>
</dbReference>
<organism evidence="1 2">
    <name type="scientific">Desulfoluna spongiiphila</name>
    <dbReference type="NCBI Taxonomy" id="419481"/>
    <lineage>
        <taxon>Bacteria</taxon>
        <taxon>Pseudomonadati</taxon>
        <taxon>Thermodesulfobacteriota</taxon>
        <taxon>Desulfobacteria</taxon>
        <taxon>Desulfobacterales</taxon>
        <taxon>Desulfolunaceae</taxon>
        <taxon>Desulfoluna</taxon>
    </lineage>
</organism>
<dbReference type="InterPro" id="IPR016195">
    <property type="entry name" value="Pol/histidinol_Pase-like"/>
</dbReference>
<evidence type="ECO:0000313" key="2">
    <source>
        <dbReference type="Proteomes" id="UP000198870"/>
    </source>
</evidence>
<dbReference type="OrthoDB" id="5413868at2"/>
<evidence type="ECO:0000313" key="1">
    <source>
        <dbReference type="EMBL" id="SCX79639.1"/>
    </source>
</evidence>
<reference evidence="1 2" key="1">
    <citation type="submission" date="2016-10" db="EMBL/GenBank/DDBJ databases">
        <authorList>
            <person name="de Groot N.N."/>
        </authorList>
    </citation>
    <scope>NUCLEOTIDE SEQUENCE [LARGE SCALE GENOMIC DNA]</scope>
    <source>
        <strain evidence="1 2">AA1</strain>
    </source>
</reference>
<dbReference type="STRING" id="419481.SAMN05216233_101349"/>
<sequence>MTEKTAAAGEAGLFPRHGFSEEVSEGDLERFLGIVATDLAPWQVEQVIEPPVVHHRQEALLAVHWHPEFVPMPLIRQRLKTAFPNIREALIIPTQHNEMMSWGGYTGVEVDCYARAFDSKVQLLLHFADEKVKEAHVLKSMLELTAKYRSSQLFDFMDTITRPREERLREAAMATGADAELMAFTRAQVTRVQKLLDENWPRVPTISVKNKLLRNWFDTLRPEVGDLPIGRVQAYLQAVKQIVKAHFPLSYFYRAAEVIEEARGLGGGVVIPHPEEFWPILLADYDVDGIETWNPQSQRYTEFLISVVNDQNKKNPATRRKQLIFMGDDCHMGEKTKAREFQDEAKASREIGYQPAWDNLSIRKKLVVNSVSRRSVIREYKERLKG</sequence>
<accession>A0A1G5AP39</accession>
<dbReference type="SUPFAM" id="SSF89550">
    <property type="entry name" value="PHP domain-like"/>
    <property type="match status" value="1"/>
</dbReference>